<dbReference type="GO" id="GO:0031902">
    <property type="term" value="C:late endosome membrane"/>
    <property type="evidence" value="ECO:0007669"/>
    <property type="project" value="InterPro"/>
</dbReference>
<keyword evidence="5" id="KW-0449">Lipoprotein</keyword>
<dbReference type="GO" id="GO:0071230">
    <property type="term" value="P:cellular response to amino acid stimulus"/>
    <property type="evidence" value="ECO:0007669"/>
    <property type="project" value="InterPro"/>
</dbReference>
<dbReference type="GO" id="GO:0032008">
    <property type="term" value="P:positive regulation of TOR signaling"/>
    <property type="evidence" value="ECO:0007669"/>
    <property type="project" value="InterPro"/>
</dbReference>
<evidence type="ECO:0000256" key="4">
    <source>
        <dbReference type="ARBA" id="ARBA00023139"/>
    </source>
</evidence>
<keyword evidence="4" id="KW-0564">Palmitate</keyword>
<sequence>MGRRRKDSIDEDDVARLLFDDPNHIQYNTFGDHNLNSQADPLESQREVEALQRIVARTSSNLVDVFEIVPQESQRAHPGLFSEQDARLTRYQNILSKLSSDEGAVTADGNQGSVEWLLNEEDTTDAPEQKITIKEGASGPLVGTFADAVAAVA</sequence>
<dbReference type="InterPro" id="IPR028209">
    <property type="entry name" value="LAMTOR1/MEH1"/>
</dbReference>
<comment type="caution">
    <text evidence="6">The sequence shown here is derived from an EMBL/GenBank/DDBJ whole genome shotgun (WGS) entry which is preliminary data.</text>
</comment>
<protein>
    <recommendedName>
        <fullName evidence="8">Late endosomal/lysosomal adaptor and MAPK and MTOR activator 1</fullName>
    </recommendedName>
</protein>
<evidence type="ECO:0000313" key="7">
    <source>
        <dbReference type="Proteomes" id="UP001305414"/>
    </source>
</evidence>
<evidence type="ECO:0000313" key="6">
    <source>
        <dbReference type="EMBL" id="KAK5625986.1"/>
    </source>
</evidence>
<dbReference type="GO" id="GO:0045121">
    <property type="term" value="C:membrane raft"/>
    <property type="evidence" value="ECO:0007669"/>
    <property type="project" value="InterPro"/>
</dbReference>
<dbReference type="GO" id="GO:0016197">
    <property type="term" value="P:endosomal transport"/>
    <property type="evidence" value="ECO:0007669"/>
    <property type="project" value="InterPro"/>
</dbReference>
<reference evidence="6 7" key="1">
    <citation type="submission" date="2023-10" db="EMBL/GenBank/DDBJ databases">
        <title>Draft genome sequence of Xylaria bambusicola isolate GMP-LS, the root and basal stem rot pathogen of sugarcane in Indonesia.</title>
        <authorList>
            <person name="Selvaraj P."/>
            <person name="Muralishankar V."/>
            <person name="Muruganantham S."/>
            <person name="Sp S."/>
            <person name="Haryani S."/>
            <person name="Lau K.J.X."/>
            <person name="Naqvi N.I."/>
        </authorList>
    </citation>
    <scope>NUCLEOTIDE SEQUENCE [LARGE SCALE GENOMIC DNA]</scope>
    <source>
        <strain evidence="6">GMP-LS</strain>
    </source>
</reference>
<keyword evidence="7" id="KW-1185">Reference proteome</keyword>
<name>A0AAN7Z6D7_9PEZI</name>
<proteinExistence type="predicted"/>
<accession>A0AAN7Z6D7</accession>
<dbReference type="GO" id="GO:0043410">
    <property type="term" value="P:positive regulation of MAPK cascade"/>
    <property type="evidence" value="ECO:0007669"/>
    <property type="project" value="InterPro"/>
</dbReference>
<evidence type="ECO:0000256" key="1">
    <source>
        <dbReference type="ARBA" id="ARBA00004308"/>
    </source>
</evidence>
<evidence type="ECO:0000256" key="5">
    <source>
        <dbReference type="ARBA" id="ARBA00023288"/>
    </source>
</evidence>
<dbReference type="Pfam" id="PF15454">
    <property type="entry name" value="LAMTOR"/>
    <property type="match status" value="1"/>
</dbReference>
<gene>
    <name evidence="6" type="ORF">RRF57_001702</name>
</gene>
<dbReference type="SMART" id="SM01262">
    <property type="entry name" value="LAMTOR"/>
    <property type="match status" value="1"/>
</dbReference>
<dbReference type="AlphaFoldDB" id="A0AAN7Z6D7"/>
<evidence type="ECO:0000256" key="2">
    <source>
        <dbReference type="ARBA" id="ARBA00022707"/>
    </source>
</evidence>
<dbReference type="Proteomes" id="UP001305414">
    <property type="component" value="Unassembled WGS sequence"/>
</dbReference>
<dbReference type="EMBL" id="JAWHQM010000003">
    <property type="protein sequence ID" value="KAK5625986.1"/>
    <property type="molecule type" value="Genomic_DNA"/>
</dbReference>
<dbReference type="GO" id="GO:0071986">
    <property type="term" value="C:Ragulator complex"/>
    <property type="evidence" value="ECO:0007669"/>
    <property type="project" value="InterPro"/>
</dbReference>
<keyword evidence="2" id="KW-0519">Myristate</keyword>
<keyword evidence="3" id="KW-0472">Membrane</keyword>
<evidence type="ECO:0000256" key="3">
    <source>
        <dbReference type="ARBA" id="ARBA00023136"/>
    </source>
</evidence>
<dbReference type="GO" id="GO:0001919">
    <property type="term" value="P:regulation of receptor recycling"/>
    <property type="evidence" value="ECO:0007669"/>
    <property type="project" value="InterPro"/>
</dbReference>
<comment type="subcellular location">
    <subcellularLocation>
        <location evidence="1">Endomembrane system</location>
    </subcellularLocation>
</comment>
<evidence type="ECO:0008006" key="8">
    <source>
        <dbReference type="Google" id="ProtNLM"/>
    </source>
</evidence>
<organism evidence="6 7">
    <name type="scientific">Xylaria bambusicola</name>
    <dbReference type="NCBI Taxonomy" id="326684"/>
    <lineage>
        <taxon>Eukaryota</taxon>
        <taxon>Fungi</taxon>
        <taxon>Dikarya</taxon>
        <taxon>Ascomycota</taxon>
        <taxon>Pezizomycotina</taxon>
        <taxon>Sordariomycetes</taxon>
        <taxon>Xylariomycetidae</taxon>
        <taxon>Xylariales</taxon>
        <taxon>Xylariaceae</taxon>
        <taxon>Xylaria</taxon>
    </lineage>
</organism>